<keyword evidence="1" id="KW-0963">Cytoplasm</keyword>
<dbReference type="InterPro" id="IPR000146">
    <property type="entry name" value="FBPase_class-1"/>
</dbReference>
<dbReference type="AlphaFoldDB" id="A0A3B0UKA5"/>
<proteinExistence type="predicted"/>
<dbReference type="PROSITE" id="PS00124">
    <property type="entry name" value="FBPASE"/>
    <property type="match status" value="1"/>
</dbReference>
<gene>
    <name evidence="7" type="ORF">MNBD_ALPHA12-804</name>
</gene>
<dbReference type="Pfam" id="PF18913">
    <property type="entry name" value="FBPase_C"/>
    <property type="match status" value="1"/>
</dbReference>
<evidence type="ECO:0000256" key="2">
    <source>
        <dbReference type="ARBA" id="ARBA00022723"/>
    </source>
</evidence>
<dbReference type="GO" id="GO:0046872">
    <property type="term" value="F:metal ion binding"/>
    <property type="evidence" value="ECO:0007669"/>
    <property type="project" value="UniProtKB-KW"/>
</dbReference>
<keyword evidence="2" id="KW-0479">Metal-binding</keyword>
<evidence type="ECO:0000313" key="7">
    <source>
        <dbReference type="EMBL" id="VAW20674.1"/>
    </source>
</evidence>
<dbReference type="InterPro" id="IPR020548">
    <property type="entry name" value="Fructose_bisphosphatase_AS"/>
</dbReference>
<dbReference type="SUPFAM" id="SSF56655">
    <property type="entry name" value="Carbohydrate phosphatase"/>
    <property type="match status" value="1"/>
</dbReference>
<dbReference type="GO" id="GO:0042132">
    <property type="term" value="F:fructose 1,6-bisphosphate 1-phosphatase activity"/>
    <property type="evidence" value="ECO:0007669"/>
    <property type="project" value="UniProtKB-EC"/>
</dbReference>
<dbReference type="GO" id="GO:0006000">
    <property type="term" value="P:fructose metabolic process"/>
    <property type="evidence" value="ECO:0007669"/>
    <property type="project" value="TreeGrafter"/>
</dbReference>
<feature type="non-terminal residue" evidence="7">
    <location>
        <position position="1"/>
    </location>
</feature>
<dbReference type="GO" id="GO:0030388">
    <property type="term" value="P:fructose 1,6-bisphosphate metabolic process"/>
    <property type="evidence" value="ECO:0007669"/>
    <property type="project" value="TreeGrafter"/>
</dbReference>
<feature type="domain" description="Fructose-1-6-bisphosphatase class 1 C-terminal" evidence="6">
    <location>
        <begin position="22"/>
        <end position="154"/>
    </location>
</feature>
<dbReference type="PRINTS" id="PR00115">
    <property type="entry name" value="F16BPHPHTASE"/>
</dbReference>
<keyword evidence="3 7" id="KW-0378">Hydrolase</keyword>
<dbReference type="GO" id="GO:0006094">
    <property type="term" value="P:gluconeogenesis"/>
    <property type="evidence" value="ECO:0007669"/>
    <property type="project" value="TreeGrafter"/>
</dbReference>
<dbReference type="PANTHER" id="PTHR11556:SF35">
    <property type="entry name" value="SEDOHEPTULOSE-1,7-BISPHOSPHATASE, CHLOROPLASTIC"/>
    <property type="match status" value="1"/>
</dbReference>
<dbReference type="InterPro" id="IPR028343">
    <property type="entry name" value="FBPtase"/>
</dbReference>
<comment type="pathway">
    <text evidence="5">Carbohydrate biosynthesis.</text>
</comment>
<dbReference type="GO" id="GO:0005986">
    <property type="term" value="P:sucrose biosynthetic process"/>
    <property type="evidence" value="ECO:0007669"/>
    <property type="project" value="TreeGrafter"/>
</dbReference>
<keyword evidence="4" id="KW-0460">Magnesium</keyword>
<dbReference type="EMBL" id="UOEO01000144">
    <property type="protein sequence ID" value="VAW20674.1"/>
    <property type="molecule type" value="Genomic_DNA"/>
</dbReference>
<evidence type="ECO:0000256" key="5">
    <source>
        <dbReference type="ARBA" id="ARBA00024331"/>
    </source>
</evidence>
<protein>
    <submittedName>
        <fullName evidence="7">Fructose-1,6-bisphosphatase, type I</fullName>
        <ecNumber evidence="7">3.1.3.11</ecNumber>
    </submittedName>
</protein>
<reference evidence="7" key="1">
    <citation type="submission" date="2018-06" db="EMBL/GenBank/DDBJ databases">
        <authorList>
            <person name="Zhirakovskaya E."/>
        </authorList>
    </citation>
    <scope>NUCLEOTIDE SEQUENCE</scope>
</reference>
<dbReference type="EC" id="3.1.3.11" evidence="7"/>
<evidence type="ECO:0000256" key="4">
    <source>
        <dbReference type="ARBA" id="ARBA00022842"/>
    </source>
</evidence>
<dbReference type="Gene3D" id="3.40.190.80">
    <property type="match status" value="1"/>
</dbReference>
<evidence type="ECO:0000256" key="3">
    <source>
        <dbReference type="ARBA" id="ARBA00022801"/>
    </source>
</evidence>
<dbReference type="GO" id="GO:0005829">
    <property type="term" value="C:cytosol"/>
    <property type="evidence" value="ECO:0007669"/>
    <property type="project" value="TreeGrafter"/>
</dbReference>
<evidence type="ECO:0000259" key="6">
    <source>
        <dbReference type="Pfam" id="PF18913"/>
    </source>
</evidence>
<sequence length="154" mass="17489">VFTLDPESDEFLLVKDELSIVPEAAEFAINMAYQRFWEPALADYIADCVAGRDGPRAREFNMRWIASMVAEVHRIFMRGGIFIYPALDRDGGSMGKLRFLYEANPMAMLIENAGGLALTRTTRIREFVPKSLHQRVPVVLGSVAEVEILKQYYQ</sequence>
<dbReference type="InterPro" id="IPR044015">
    <property type="entry name" value="FBPase_C_dom"/>
</dbReference>
<accession>A0A3B0UKA5</accession>
<dbReference type="PANTHER" id="PTHR11556">
    <property type="entry name" value="FRUCTOSE-1,6-BISPHOSPHATASE-RELATED"/>
    <property type="match status" value="1"/>
</dbReference>
<name>A0A3B0UKA5_9ZZZZ</name>
<evidence type="ECO:0000256" key="1">
    <source>
        <dbReference type="ARBA" id="ARBA00022490"/>
    </source>
</evidence>
<organism evidence="7">
    <name type="scientific">hydrothermal vent metagenome</name>
    <dbReference type="NCBI Taxonomy" id="652676"/>
    <lineage>
        <taxon>unclassified sequences</taxon>
        <taxon>metagenomes</taxon>
        <taxon>ecological metagenomes</taxon>
    </lineage>
</organism>
<dbReference type="GO" id="GO:0006002">
    <property type="term" value="P:fructose 6-phosphate metabolic process"/>
    <property type="evidence" value="ECO:0007669"/>
    <property type="project" value="TreeGrafter"/>
</dbReference>
<dbReference type="FunFam" id="3.40.190.80:FF:000011">
    <property type="entry name" value="Fructose-1,6-bisphosphatase class 1"/>
    <property type="match status" value="1"/>
</dbReference>